<dbReference type="AlphaFoldDB" id="A0A1P8WGX1"/>
<dbReference type="OrthoDB" id="5483121at2"/>
<dbReference type="PANTHER" id="PTHR44943">
    <property type="entry name" value="CELLULOSE SYNTHASE OPERON PROTEIN C"/>
    <property type="match status" value="1"/>
</dbReference>
<dbReference type="Pfam" id="PF13424">
    <property type="entry name" value="TPR_12"/>
    <property type="match status" value="1"/>
</dbReference>
<evidence type="ECO:0000256" key="3">
    <source>
        <dbReference type="PROSITE-ProRule" id="PRU00339"/>
    </source>
</evidence>
<keyword evidence="1" id="KW-0677">Repeat</keyword>
<dbReference type="InterPro" id="IPR019734">
    <property type="entry name" value="TPR_rpt"/>
</dbReference>
<evidence type="ECO:0000256" key="1">
    <source>
        <dbReference type="ARBA" id="ARBA00022737"/>
    </source>
</evidence>
<dbReference type="KEGG" id="fmr:Fuma_02915"/>
<dbReference type="EMBL" id="CP017641">
    <property type="protein sequence ID" value="APZ93298.1"/>
    <property type="molecule type" value="Genomic_DNA"/>
</dbReference>
<gene>
    <name evidence="4" type="ORF">Fuma_02915</name>
</gene>
<dbReference type="RefSeq" id="WP_077024780.1">
    <property type="nucleotide sequence ID" value="NZ_CP017641.1"/>
</dbReference>
<dbReference type="Proteomes" id="UP000187735">
    <property type="component" value="Chromosome"/>
</dbReference>
<dbReference type="InterPro" id="IPR011990">
    <property type="entry name" value="TPR-like_helical_dom_sf"/>
</dbReference>
<evidence type="ECO:0000313" key="4">
    <source>
        <dbReference type="EMBL" id="APZ93298.1"/>
    </source>
</evidence>
<proteinExistence type="predicted"/>
<name>A0A1P8WGX1_9PLAN</name>
<feature type="repeat" description="TPR" evidence="3">
    <location>
        <begin position="281"/>
        <end position="314"/>
    </location>
</feature>
<accession>A0A1P8WGX1</accession>
<dbReference type="PROSITE" id="PS50005">
    <property type="entry name" value="TPR"/>
    <property type="match status" value="1"/>
</dbReference>
<dbReference type="SMART" id="SM00028">
    <property type="entry name" value="TPR"/>
    <property type="match status" value="4"/>
</dbReference>
<dbReference type="Gene3D" id="1.25.40.10">
    <property type="entry name" value="Tetratricopeptide repeat domain"/>
    <property type="match status" value="2"/>
</dbReference>
<organism evidence="4 5">
    <name type="scientific">Fuerstiella marisgermanici</name>
    <dbReference type="NCBI Taxonomy" id="1891926"/>
    <lineage>
        <taxon>Bacteria</taxon>
        <taxon>Pseudomonadati</taxon>
        <taxon>Planctomycetota</taxon>
        <taxon>Planctomycetia</taxon>
        <taxon>Planctomycetales</taxon>
        <taxon>Planctomycetaceae</taxon>
        <taxon>Fuerstiella</taxon>
    </lineage>
</organism>
<dbReference type="SUPFAM" id="SSF48452">
    <property type="entry name" value="TPR-like"/>
    <property type="match status" value="1"/>
</dbReference>
<keyword evidence="5" id="KW-1185">Reference proteome</keyword>
<protein>
    <submittedName>
        <fullName evidence="4">Type III secretion system chaperone protein SscB</fullName>
    </submittedName>
</protein>
<sequence length="479" mass="53914">MPFWPFKKSEPEQLTPVELRDKLIQTAISGSNRQLRSLCQRHNEQVANNVEFLAKIPEEIQSDEVKTNQHVQAMIAIAQCLANECRSPQLWQQLTGGPDDNPLLALDQWFDDFPKRMQQLEFESLISEAESHLEKFQTLKGTNAGHYETFVVGRLGELFFQSGNVESAFELFGKALDRCEKAGDFEGQIVYLNNLHEAHRYLGQTEEALKCRRQALLITRQHGGDTESIERRIAVMEQGEPLCRVICLRDGVQFELSEITSVGEGSYKFQFERNRISLQKTGILVQQGNHLASSGQYSDALEKYNEASEVDPHDPDPVYQSGMCLLELGAYAKAREAFEEVERLAPGWFRCRTDCWIADGLDKGTISNEEFMLVRTLDDGGLSDKQAASLARQGVERFPDFAPLYLLLGDRCNKEVDAIAAYRKGLELVEEPDLESRLLCALAGRLPADSSERKHLVERAVKLDGSLIALATAKLMGLQ</sequence>
<dbReference type="InterPro" id="IPR051685">
    <property type="entry name" value="Ycf3/AcsC/BcsC/TPR_MFPF"/>
</dbReference>
<dbReference type="PANTHER" id="PTHR44943:SF8">
    <property type="entry name" value="TPR REPEAT-CONTAINING PROTEIN MJ0263"/>
    <property type="match status" value="1"/>
</dbReference>
<evidence type="ECO:0000256" key="2">
    <source>
        <dbReference type="ARBA" id="ARBA00022803"/>
    </source>
</evidence>
<reference evidence="4 5" key="1">
    <citation type="journal article" date="2016" name="Front. Microbiol.">
        <title>Fuerstia marisgermanicae gen. nov., sp. nov., an Unusual Member of the Phylum Planctomycetes from the German Wadden Sea.</title>
        <authorList>
            <person name="Kohn T."/>
            <person name="Heuer A."/>
            <person name="Jogler M."/>
            <person name="Vollmers J."/>
            <person name="Boedeker C."/>
            <person name="Bunk B."/>
            <person name="Rast P."/>
            <person name="Borchert D."/>
            <person name="Glockner I."/>
            <person name="Freese H.M."/>
            <person name="Klenk H.P."/>
            <person name="Overmann J."/>
            <person name="Kaster A.K."/>
            <person name="Rohde M."/>
            <person name="Wiegand S."/>
            <person name="Jogler C."/>
        </authorList>
    </citation>
    <scope>NUCLEOTIDE SEQUENCE [LARGE SCALE GENOMIC DNA]</scope>
    <source>
        <strain evidence="4 5">NH11</strain>
    </source>
</reference>
<keyword evidence="2 3" id="KW-0802">TPR repeat</keyword>
<dbReference type="Pfam" id="PF13432">
    <property type="entry name" value="TPR_16"/>
    <property type="match status" value="1"/>
</dbReference>
<dbReference type="STRING" id="1891926.Fuma_02915"/>
<evidence type="ECO:0000313" key="5">
    <source>
        <dbReference type="Proteomes" id="UP000187735"/>
    </source>
</evidence>